<feature type="domain" description="Aminoglycoside phosphotransferase" evidence="1">
    <location>
        <begin position="37"/>
        <end position="262"/>
    </location>
</feature>
<reference evidence="2 3" key="1">
    <citation type="submission" date="2019-06" db="EMBL/GenBank/DDBJ databases">
        <title>Sequencing the genomes of 1000 actinobacteria strains.</title>
        <authorList>
            <person name="Klenk H.-P."/>
        </authorList>
    </citation>
    <scope>NUCLEOTIDE SEQUENCE [LARGE SCALE GENOMIC DNA]</scope>
    <source>
        <strain evidence="2 3">DSM 45301</strain>
    </source>
</reference>
<keyword evidence="3" id="KW-1185">Reference proteome</keyword>
<dbReference type="PANTHER" id="PTHR21310">
    <property type="entry name" value="AMINOGLYCOSIDE PHOSPHOTRANSFERASE-RELATED-RELATED"/>
    <property type="match status" value="1"/>
</dbReference>
<dbReference type="InterPro" id="IPR051678">
    <property type="entry name" value="AGP_Transferase"/>
</dbReference>
<dbReference type="AlphaFoldDB" id="A0A543DAF0"/>
<sequence>MAAMHRDAIDAALAARLVAAQFPGWAALPVVPVELPGWDNRTFRLGDDMTVRLPTAEGYVASVEKEHTWLPRLAPQLPFPIPVPLAIGAPGEEYPWPWSVRRWIDGHVSSRERIRDLVAFARDLAGFLVALQRADATAGPAAGAHCFHRGTPPRFYDGETRAAIAALGSRIGGATATDAWEAALAATYSGPPVWFHGDIASGNLLLDDRGDLVAVIDFGTCGVGDPACDLVIAWTLFEGESRAEFRRLLPADDAMWARARGWALWKALITIDNPQATPGDRAQAVRVAAEVLAEHRPAAAGVSS</sequence>
<keyword evidence="2" id="KW-0808">Transferase</keyword>
<comment type="caution">
    <text evidence="2">The sequence shown here is derived from an EMBL/GenBank/DDBJ whole genome shotgun (WGS) entry which is preliminary data.</text>
</comment>
<evidence type="ECO:0000313" key="3">
    <source>
        <dbReference type="Proteomes" id="UP000315677"/>
    </source>
</evidence>
<dbReference type="Proteomes" id="UP000315677">
    <property type="component" value="Unassembled WGS sequence"/>
</dbReference>
<dbReference type="InterPro" id="IPR002575">
    <property type="entry name" value="Aminoglycoside_PTrfase"/>
</dbReference>
<dbReference type="PANTHER" id="PTHR21310:SF42">
    <property type="entry name" value="BIFUNCTIONAL AAC_APH"/>
    <property type="match status" value="1"/>
</dbReference>
<dbReference type="Gene3D" id="3.90.1200.10">
    <property type="match status" value="1"/>
</dbReference>
<dbReference type="EMBL" id="VFPA01000004">
    <property type="protein sequence ID" value="TQM06314.1"/>
    <property type="molecule type" value="Genomic_DNA"/>
</dbReference>
<dbReference type="InterPro" id="IPR011009">
    <property type="entry name" value="Kinase-like_dom_sf"/>
</dbReference>
<evidence type="ECO:0000259" key="1">
    <source>
        <dbReference type="Pfam" id="PF01636"/>
    </source>
</evidence>
<name>A0A543DAF0_9PSEU</name>
<dbReference type="CDD" id="cd05155">
    <property type="entry name" value="APH_ChoK_like_1"/>
    <property type="match status" value="1"/>
</dbReference>
<dbReference type="GO" id="GO:0016301">
    <property type="term" value="F:kinase activity"/>
    <property type="evidence" value="ECO:0007669"/>
    <property type="project" value="UniProtKB-KW"/>
</dbReference>
<protein>
    <submittedName>
        <fullName evidence="2">Aminoglycoside phosphotransferase (APT) family kinase protein</fullName>
    </submittedName>
</protein>
<keyword evidence="2" id="KW-0418">Kinase</keyword>
<evidence type="ECO:0000313" key="2">
    <source>
        <dbReference type="EMBL" id="TQM06314.1"/>
    </source>
</evidence>
<dbReference type="Gene3D" id="3.30.200.20">
    <property type="entry name" value="Phosphorylase Kinase, domain 1"/>
    <property type="match status" value="1"/>
</dbReference>
<dbReference type="Pfam" id="PF01636">
    <property type="entry name" value="APH"/>
    <property type="match status" value="1"/>
</dbReference>
<dbReference type="OrthoDB" id="9797603at2"/>
<gene>
    <name evidence="2" type="ORF">FB558_6564</name>
</gene>
<proteinExistence type="predicted"/>
<dbReference type="SUPFAM" id="SSF56112">
    <property type="entry name" value="Protein kinase-like (PK-like)"/>
    <property type="match status" value="1"/>
</dbReference>
<organism evidence="2 3">
    <name type="scientific">Pseudonocardia kunmingensis</name>
    <dbReference type="NCBI Taxonomy" id="630975"/>
    <lineage>
        <taxon>Bacteria</taxon>
        <taxon>Bacillati</taxon>
        <taxon>Actinomycetota</taxon>
        <taxon>Actinomycetes</taxon>
        <taxon>Pseudonocardiales</taxon>
        <taxon>Pseudonocardiaceae</taxon>
        <taxon>Pseudonocardia</taxon>
    </lineage>
</organism>
<accession>A0A543DAF0</accession>